<dbReference type="EMBL" id="PYBW01000068">
    <property type="protein sequence ID" value="PYC77353.1"/>
    <property type="molecule type" value="Genomic_DNA"/>
</dbReference>
<feature type="region of interest" description="Disordered" evidence="1">
    <location>
        <begin position="1"/>
        <end position="50"/>
    </location>
</feature>
<dbReference type="GO" id="GO:0003677">
    <property type="term" value="F:DNA binding"/>
    <property type="evidence" value="ECO:0007669"/>
    <property type="project" value="InterPro"/>
</dbReference>
<feature type="compositionally biased region" description="Basic and acidic residues" evidence="1">
    <location>
        <begin position="1"/>
        <end position="20"/>
    </location>
</feature>
<evidence type="ECO:0000313" key="3">
    <source>
        <dbReference type="EMBL" id="PYC77353.1"/>
    </source>
</evidence>
<dbReference type="PROSITE" id="PS50943">
    <property type="entry name" value="HTH_CROC1"/>
    <property type="match status" value="1"/>
</dbReference>
<sequence>MPEQDKAAEGSSDEPVKEEPGGSATGEATVAGLSEENAAERVRLERERRGWSTGELAKRMTEAGYPINQSSVWRIESGEPRRRINLNEAIGFAKVFDLSLEDFLGPSTSPEEKIMQELAEHVVQGYRLAAQGAEFTTKALAAAEKYCQDFPHNRKRLRGKIAIGLSFEYRRYAPTPLVQEFLKGGKMPAEPVHTDE</sequence>
<dbReference type="AlphaFoldDB" id="A0A2V4N0J4"/>
<organism evidence="3 4">
    <name type="scientific">Streptomyces tateyamensis</name>
    <dbReference type="NCBI Taxonomy" id="565073"/>
    <lineage>
        <taxon>Bacteria</taxon>
        <taxon>Bacillati</taxon>
        <taxon>Actinomycetota</taxon>
        <taxon>Actinomycetes</taxon>
        <taxon>Kitasatosporales</taxon>
        <taxon>Streptomycetaceae</taxon>
        <taxon>Streptomyces</taxon>
    </lineage>
</organism>
<evidence type="ECO:0000256" key="1">
    <source>
        <dbReference type="SAM" id="MobiDB-lite"/>
    </source>
</evidence>
<gene>
    <name evidence="3" type="ORF">C7C46_19150</name>
</gene>
<feature type="compositionally biased region" description="Basic and acidic residues" evidence="1">
    <location>
        <begin position="38"/>
        <end position="50"/>
    </location>
</feature>
<dbReference type="Gene3D" id="1.10.260.40">
    <property type="entry name" value="lambda repressor-like DNA-binding domains"/>
    <property type="match status" value="1"/>
</dbReference>
<dbReference type="Proteomes" id="UP000248039">
    <property type="component" value="Unassembled WGS sequence"/>
</dbReference>
<dbReference type="CDD" id="cd00093">
    <property type="entry name" value="HTH_XRE"/>
    <property type="match status" value="1"/>
</dbReference>
<evidence type="ECO:0000313" key="4">
    <source>
        <dbReference type="Proteomes" id="UP000248039"/>
    </source>
</evidence>
<accession>A0A2V4N0J4</accession>
<name>A0A2V4N0J4_9ACTN</name>
<dbReference type="InterPro" id="IPR001387">
    <property type="entry name" value="Cro/C1-type_HTH"/>
</dbReference>
<dbReference type="SUPFAM" id="SSF47413">
    <property type="entry name" value="lambda repressor-like DNA-binding domains"/>
    <property type="match status" value="1"/>
</dbReference>
<keyword evidence="4" id="KW-1185">Reference proteome</keyword>
<protein>
    <submittedName>
        <fullName evidence="3">Transcriptional regulator</fullName>
    </submittedName>
</protein>
<proteinExistence type="predicted"/>
<dbReference type="SMART" id="SM00530">
    <property type="entry name" value="HTH_XRE"/>
    <property type="match status" value="1"/>
</dbReference>
<dbReference type="OrthoDB" id="4217458at2"/>
<reference evidence="3 4" key="1">
    <citation type="submission" date="2018-03" db="EMBL/GenBank/DDBJ databases">
        <title>Bioinformatic expansion and discovery of thiopeptide antibiotics.</title>
        <authorList>
            <person name="Schwalen C.J."/>
            <person name="Hudson G.A."/>
            <person name="Mitchell D.A."/>
        </authorList>
    </citation>
    <scope>NUCLEOTIDE SEQUENCE [LARGE SCALE GENOMIC DNA]</scope>
    <source>
        <strain evidence="3 4">ATCC 21389</strain>
    </source>
</reference>
<feature type="domain" description="HTH cro/C1-type" evidence="2">
    <location>
        <begin position="42"/>
        <end position="103"/>
    </location>
</feature>
<dbReference type="InterPro" id="IPR010982">
    <property type="entry name" value="Lambda_DNA-bd_dom_sf"/>
</dbReference>
<evidence type="ECO:0000259" key="2">
    <source>
        <dbReference type="PROSITE" id="PS50943"/>
    </source>
</evidence>
<comment type="caution">
    <text evidence="3">The sequence shown here is derived from an EMBL/GenBank/DDBJ whole genome shotgun (WGS) entry which is preliminary data.</text>
</comment>